<gene>
    <name evidence="3" type="ORF">DBT44_0003560</name>
    <name evidence="2" type="ORF">ODY61_03315</name>
</gene>
<accession>A0A9Q4H2U2</accession>
<dbReference type="EMBL" id="CP145132">
    <property type="protein sequence ID" value="WWC55396.1"/>
    <property type="molecule type" value="Genomic_DNA"/>
</dbReference>
<keyword evidence="1" id="KW-0472">Membrane</keyword>
<evidence type="ECO:0000313" key="2">
    <source>
        <dbReference type="EMBL" id="MCY3087148.1"/>
    </source>
</evidence>
<dbReference type="InterPro" id="IPR020275">
    <property type="entry name" value="DUF5592"/>
</dbReference>
<feature type="transmembrane region" description="Helical" evidence="1">
    <location>
        <begin position="41"/>
        <end position="62"/>
    </location>
</feature>
<dbReference type="RefSeq" id="WP_070559172.1">
    <property type="nucleotide sequence ID" value="NZ_CAJHLG010000004.1"/>
</dbReference>
<reference evidence="3 4" key="1">
    <citation type="journal article" date="2020" name="J. Bacteriol.">
        <title>Aerococcus urinae Isolated from Women with Lower Urinary Tract Symptoms: In Vitro Aggregation and Genome Analysis.</title>
        <authorList>
            <person name="Hilt E.E."/>
            <person name="Putonti C."/>
            <person name="Thomas-White K."/>
            <person name="Lewis A.L."/>
            <person name="Visick K.L."/>
            <person name="Gilbert N.M."/>
            <person name="Wolfe A.J."/>
        </authorList>
    </citation>
    <scope>NUCLEOTIDE SEQUENCE [LARGE SCALE GENOMIC DNA]</scope>
    <source>
        <strain evidence="3 4">UMB1016</strain>
    </source>
</reference>
<dbReference type="Proteomes" id="UP001069047">
    <property type="component" value="Unassembled WGS sequence"/>
</dbReference>
<sequence length="109" mass="12750">MYRNPKEIKTEVKMFFFYVMDGVIFFVTLALGVALLNRFNVNSVLSIIGYIFFGILGIFLALRTPRHPVERNLSLIIHMFKRDNNQYYDFQLDYSPSITATQLKEENDG</sequence>
<feature type="transmembrane region" description="Helical" evidence="1">
    <location>
        <begin position="12"/>
        <end position="35"/>
    </location>
</feature>
<reference evidence="2" key="2">
    <citation type="submission" date="2022-09" db="EMBL/GenBank/DDBJ databases">
        <title>Aerococcus urinae taxonomy study.</title>
        <authorList>
            <person name="Christensen J."/>
            <person name="Senneby E."/>
        </authorList>
    </citation>
    <scope>NUCLEOTIDE SEQUENCE</scope>
    <source>
        <strain evidence="2">LUND-41-B12</strain>
    </source>
</reference>
<reference evidence="3" key="3">
    <citation type="submission" date="2024-02" db="EMBL/GenBank/DDBJ databases">
        <authorList>
            <person name="Choi B."/>
        </authorList>
    </citation>
    <scope>NUCLEOTIDE SEQUENCE</scope>
    <source>
        <strain evidence="3">UMB1016</strain>
    </source>
</reference>
<keyword evidence="1" id="KW-1133">Transmembrane helix</keyword>
<accession>A0A1E9PHB3</accession>
<evidence type="ECO:0000313" key="5">
    <source>
        <dbReference type="Proteomes" id="UP001069047"/>
    </source>
</evidence>
<dbReference type="AlphaFoldDB" id="A0A1E9PHB3"/>
<keyword evidence="1" id="KW-0812">Transmembrane</keyword>
<dbReference type="Proteomes" id="UP000250354">
    <property type="component" value="Chromosome"/>
</dbReference>
<evidence type="ECO:0000313" key="4">
    <source>
        <dbReference type="Proteomes" id="UP000250354"/>
    </source>
</evidence>
<evidence type="ECO:0000256" key="1">
    <source>
        <dbReference type="SAM" id="Phobius"/>
    </source>
</evidence>
<name>A0A1E9PHB3_9LACT</name>
<evidence type="ECO:0000313" key="3">
    <source>
        <dbReference type="EMBL" id="WWC55396.1"/>
    </source>
</evidence>
<protein>
    <submittedName>
        <fullName evidence="2">DUF5592 family protein</fullName>
    </submittedName>
</protein>
<proteinExistence type="predicted"/>
<dbReference type="Pfam" id="PF17332">
    <property type="entry name" value="DUF5592"/>
    <property type="match status" value="1"/>
</dbReference>
<dbReference type="EMBL" id="JAOTMY010000001">
    <property type="protein sequence ID" value="MCY3087148.1"/>
    <property type="molecule type" value="Genomic_DNA"/>
</dbReference>
<organism evidence="2 5">
    <name type="scientific">Aerococcus mictus</name>
    <dbReference type="NCBI Taxonomy" id="2976810"/>
    <lineage>
        <taxon>Bacteria</taxon>
        <taxon>Bacillati</taxon>
        <taxon>Bacillota</taxon>
        <taxon>Bacilli</taxon>
        <taxon>Lactobacillales</taxon>
        <taxon>Aerococcaceae</taxon>
        <taxon>Aerococcus</taxon>
    </lineage>
</organism>
<keyword evidence="4" id="KW-1185">Reference proteome</keyword>